<sequence>MHHSSLESSHNDESNGDIERNVKNWHFVFCDTAPFDVSLNNSASNDRRKMHHSSLESSHNDESNGG</sequence>
<dbReference type="HOGENOM" id="CLU_2832463_0_0_1"/>
<protein>
    <submittedName>
        <fullName evidence="2">Uncharacterized protein</fullName>
    </submittedName>
</protein>
<gene>
    <name evidence="2" type="ORF">GLOINDRAFT_3178</name>
</gene>
<accession>U9TY42</accession>
<organism evidence="2">
    <name type="scientific">Rhizophagus irregularis (strain DAOM 181602 / DAOM 197198 / MUCL 43194)</name>
    <name type="common">Arbuscular mycorrhizal fungus</name>
    <name type="synonym">Glomus intraradices</name>
    <dbReference type="NCBI Taxonomy" id="747089"/>
    <lineage>
        <taxon>Eukaryota</taxon>
        <taxon>Fungi</taxon>
        <taxon>Fungi incertae sedis</taxon>
        <taxon>Mucoromycota</taxon>
        <taxon>Glomeromycotina</taxon>
        <taxon>Glomeromycetes</taxon>
        <taxon>Glomerales</taxon>
        <taxon>Glomeraceae</taxon>
        <taxon>Rhizophagus</taxon>
    </lineage>
</organism>
<dbReference type="EMBL" id="KI286208">
    <property type="protein sequence ID" value="ESA11258.1"/>
    <property type="molecule type" value="Genomic_DNA"/>
</dbReference>
<feature type="region of interest" description="Disordered" evidence="1">
    <location>
        <begin position="38"/>
        <end position="66"/>
    </location>
</feature>
<reference evidence="2" key="1">
    <citation type="submission" date="2013-07" db="EMBL/GenBank/DDBJ databases">
        <title>The genome of an arbuscular mycorrhizal fungus provides insights into the evolution of the oldest plant symbiosis.</title>
        <authorList>
            <consortium name="DOE Joint Genome Institute"/>
            <person name="Tisserant E."/>
            <person name="Malbreil M."/>
            <person name="Kuo A."/>
            <person name="Kohler A."/>
            <person name="Symeonidi A."/>
            <person name="Balestrini R."/>
            <person name="Charron P."/>
            <person name="Duensing N."/>
            <person name="Frei-dit-Frey N."/>
            <person name="Gianinazzi-Pearson V."/>
            <person name="Gilbert B."/>
            <person name="Handa Y."/>
            <person name="Hijri M."/>
            <person name="Kaul R."/>
            <person name="Kawaguchi M."/>
            <person name="Krajinski F."/>
            <person name="Lammers P."/>
            <person name="Lapierre D."/>
            <person name="Masclaux F.G."/>
            <person name="Murat C."/>
            <person name="Morin E."/>
            <person name="Ndikumana S."/>
            <person name="Pagni M."/>
            <person name="Petitpierre D."/>
            <person name="Requena N."/>
            <person name="Rosikiewicz P."/>
            <person name="Riley R."/>
            <person name="Saito K."/>
            <person name="San Clemente H."/>
            <person name="Shapiro H."/>
            <person name="van Tuinen D."/>
            <person name="Becard G."/>
            <person name="Bonfante P."/>
            <person name="Paszkowski U."/>
            <person name="Shachar-Hill Y."/>
            <person name="Young J.P."/>
            <person name="Sanders I.R."/>
            <person name="Henrissat B."/>
            <person name="Rensing S.A."/>
            <person name="Grigoriev I.V."/>
            <person name="Corradi N."/>
            <person name="Roux C."/>
            <person name="Martin F."/>
        </authorList>
    </citation>
    <scope>NUCLEOTIDE SEQUENCE</scope>
    <source>
        <strain evidence="2">DAOM 197198</strain>
    </source>
</reference>
<evidence type="ECO:0000256" key="1">
    <source>
        <dbReference type="SAM" id="MobiDB-lite"/>
    </source>
</evidence>
<evidence type="ECO:0000313" key="2">
    <source>
        <dbReference type="EMBL" id="ESA11258.1"/>
    </source>
</evidence>
<proteinExistence type="predicted"/>
<dbReference type="AlphaFoldDB" id="U9TY42"/>
<name>U9TY42_RHIID</name>